<evidence type="ECO:0000313" key="3">
    <source>
        <dbReference type="EMBL" id="KAG5629507.1"/>
    </source>
</evidence>
<dbReference type="OrthoDB" id="65569at2759"/>
<dbReference type="Gene3D" id="3.20.20.80">
    <property type="entry name" value="Glycosidases"/>
    <property type="match status" value="1"/>
</dbReference>
<reference evidence="3 4" key="1">
    <citation type="submission" date="2020-09" db="EMBL/GenBank/DDBJ databases">
        <title>De no assembly of potato wild relative species, Solanum commersonii.</title>
        <authorList>
            <person name="Cho K."/>
        </authorList>
    </citation>
    <scope>NUCLEOTIDE SEQUENCE [LARGE SCALE GENOMIC DNA]</scope>
    <source>
        <strain evidence="3">LZ3.2</strain>
        <tissue evidence="3">Leaf</tissue>
    </source>
</reference>
<dbReference type="Proteomes" id="UP000824120">
    <property type="component" value="Chromosome 1"/>
</dbReference>
<comment type="similarity">
    <text evidence="1 2">Belongs to the glycosyl hydrolase 1 family.</text>
</comment>
<comment type="caution">
    <text evidence="3">The sequence shown here is derived from an EMBL/GenBank/DDBJ whole genome shotgun (WGS) entry which is preliminary data.</text>
</comment>
<dbReference type="GO" id="GO:0005975">
    <property type="term" value="P:carbohydrate metabolic process"/>
    <property type="evidence" value="ECO:0007669"/>
    <property type="project" value="InterPro"/>
</dbReference>
<dbReference type="SUPFAM" id="SSF51445">
    <property type="entry name" value="(Trans)glycosidases"/>
    <property type="match status" value="1"/>
</dbReference>
<sequence length="116" mass="13570">MVKCFVTEFSKNKTNIIGVMLDDSVASSDASSIWLYIVPHGIRSLMNYIKQKYENPLIIITKNGMDDSYLHRDKILSVLQEWINYHNDYLTYLLAAIKEDGCNVEGYFVWSLMDYW</sequence>
<dbReference type="InterPro" id="IPR001360">
    <property type="entry name" value="Glyco_hydro_1"/>
</dbReference>
<keyword evidence="4" id="KW-1185">Reference proteome</keyword>
<accession>A0A9J6AZ33</accession>
<dbReference type="PANTHER" id="PTHR10353">
    <property type="entry name" value="GLYCOSYL HYDROLASE"/>
    <property type="match status" value="1"/>
</dbReference>
<dbReference type="InterPro" id="IPR017853">
    <property type="entry name" value="GH"/>
</dbReference>
<dbReference type="Pfam" id="PF00232">
    <property type="entry name" value="Glyco_hydro_1"/>
    <property type="match status" value="1"/>
</dbReference>
<evidence type="ECO:0000313" key="4">
    <source>
        <dbReference type="Proteomes" id="UP000824120"/>
    </source>
</evidence>
<evidence type="ECO:0000256" key="2">
    <source>
        <dbReference type="RuleBase" id="RU003690"/>
    </source>
</evidence>
<name>A0A9J6AZ33_SOLCO</name>
<gene>
    <name evidence="3" type="ORF">H5410_001224</name>
</gene>
<organism evidence="3 4">
    <name type="scientific">Solanum commersonii</name>
    <name type="common">Commerson's wild potato</name>
    <name type="synonym">Commerson's nightshade</name>
    <dbReference type="NCBI Taxonomy" id="4109"/>
    <lineage>
        <taxon>Eukaryota</taxon>
        <taxon>Viridiplantae</taxon>
        <taxon>Streptophyta</taxon>
        <taxon>Embryophyta</taxon>
        <taxon>Tracheophyta</taxon>
        <taxon>Spermatophyta</taxon>
        <taxon>Magnoliopsida</taxon>
        <taxon>eudicotyledons</taxon>
        <taxon>Gunneridae</taxon>
        <taxon>Pentapetalae</taxon>
        <taxon>asterids</taxon>
        <taxon>lamiids</taxon>
        <taxon>Solanales</taxon>
        <taxon>Solanaceae</taxon>
        <taxon>Solanoideae</taxon>
        <taxon>Solaneae</taxon>
        <taxon>Solanum</taxon>
    </lineage>
</organism>
<dbReference type="GO" id="GO:0008422">
    <property type="term" value="F:beta-glucosidase activity"/>
    <property type="evidence" value="ECO:0007669"/>
    <property type="project" value="TreeGrafter"/>
</dbReference>
<evidence type="ECO:0000256" key="1">
    <source>
        <dbReference type="ARBA" id="ARBA00010838"/>
    </source>
</evidence>
<proteinExistence type="inferred from homology"/>
<dbReference type="PANTHER" id="PTHR10353:SF302">
    <property type="entry name" value="BETA-GLUCOSIDASE 40"/>
    <property type="match status" value="1"/>
</dbReference>
<dbReference type="EMBL" id="JACXVP010000001">
    <property type="protein sequence ID" value="KAG5629507.1"/>
    <property type="molecule type" value="Genomic_DNA"/>
</dbReference>
<dbReference type="AlphaFoldDB" id="A0A9J6AZ33"/>
<protein>
    <submittedName>
        <fullName evidence="3">Uncharacterized protein</fullName>
    </submittedName>
</protein>